<protein>
    <submittedName>
        <fullName evidence="2">Uncharacterized protein</fullName>
    </submittedName>
</protein>
<name>A0A4U0Y3D8_9PEZI</name>
<gene>
    <name evidence="2" type="ORF">B0A55_00468</name>
</gene>
<evidence type="ECO:0000256" key="1">
    <source>
        <dbReference type="SAM" id="MobiDB-lite"/>
    </source>
</evidence>
<sequence>MEDLPTPSSPTTAHPPGAIMAVHPPPRPPSMSMARSKRSSSRITDGASSRYSDDDAKTAVKVAVRFLERWVRRAAHPTKKGTEVRYEYRLPAGYREDEFQRQHRRKWESEAGVMKEGRAREELGMILEVLRQGARGS</sequence>
<dbReference type="AlphaFoldDB" id="A0A4U0Y3D8"/>
<feature type="region of interest" description="Disordered" evidence="1">
    <location>
        <begin position="1"/>
        <end position="56"/>
    </location>
</feature>
<accession>A0A4U0Y3D8</accession>
<dbReference type="EMBL" id="NAJQ01000005">
    <property type="protein sequence ID" value="TKA83661.1"/>
    <property type="molecule type" value="Genomic_DNA"/>
</dbReference>
<proteinExistence type="predicted"/>
<reference evidence="2 3" key="1">
    <citation type="submission" date="2017-03" db="EMBL/GenBank/DDBJ databases">
        <title>Genomes of endolithic fungi from Antarctica.</title>
        <authorList>
            <person name="Coleine C."/>
            <person name="Masonjones S."/>
            <person name="Stajich J.E."/>
        </authorList>
    </citation>
    <scope>NUCLEOTIDE SEQUENCE [LARGE SCALE GENOMIC DNA]</scope>
    <source>
        <strain evidence="2 3">CCFEE 5184</strain>
    </source>
</reference>
<dbReference type="Proteomes" id="UP000309340">
    <property type="component" value="Unassembled WGS sequence"/>
</dbReference>
<evidence type="ECO:0000313" key="2">
    <source>
        <dbReference type="EMBL" id="TKA83661.1"/>
    </source>
</evidence>
<keyword evidence="3" id="KW-1185">Reference proteome</keyword>
<organism evidence="2 3">
    <name type="scientific">Friedmanniomyces simplex</name>
    <dbReference type="NCBI Taxonomy" id="329884"/>
    <lineage>
        <taxon>Eukaryota</taxon>
        <taxon>Fungi</taxon>
        <taxon>Dikarya</taxon>
        <taxon>Ascomycota</taxon>
        <taxon>Pezizomycotina</taxon>
        <taxon>Dothideomycetes</taxon>
        <taxon>Dothideomycetidae</taxon>
        <taxon>Mycosphaerellales</taxon>
        <taxon>Teratosphaeriaceae</taxon>
        <taxon>Friedmanniomyces</taxon>
    </lineage>
</organism>
<evidence type="ECO:0000313" key="3">
    <source>
        <dbReference type="Proteomes" id="UP000309340"/>
    </source>
</evidence>
<comment type="caution">
    <text evidence="2">The sequence shown here is derived from an EMBL/GenBank/DDBJ whole genome shotgun (WGS) entry which is preliminary data.</text>
</comment>
<feature type="compositionally biased region" description="Low complexity" evidence="1">
    <location>
        <begin position="1"/>
        <end position="12"/>
    </location>
</feature>